<evidence type="ECO:0000313" key="1">
    <source>
        <dbReference type="EMBL" id="KAK8959594.1"/>
    </source>
</evidence>
<reference evidence="1 2" key="1">
    <citation type="journal article" date="2022" name="Nat. Plants">
        <title>Genomes of leafy and leafless Platanthera orchids illuminate the evolution of mycoheterotrophy.</title>
        <authorList>
            <person name="Li M.H."/>
            <person name="Liu K.W."/>
            <person name="Li Z."/>
            <person name="Lu H.C."/>
            <person name="Ye Q.L."/>
            <person name="Zhang D."/>
            <person name="Wang J.Y."/>
            <person name="Li Y.F."/>
            <person name="Zhong Z.M."/>
            <person name="Liu X."/>
            <person name="Yu X."/>
            <person name="Liu D.K."/>
            <person name="Tu X.D."/>
            <person name="Liu B."/>
            <person name="Hao Y."/>
            <person name="Liao X.Y."/>
            <person name="Jiang Y.T."/>
            <person name="Sun W.H."/>
            <person name="Chen J."/>
            <person name="Chen Y.Q."/>
            <person name="Ai Y."/>
            <person name="Zhai J.W."/>
            <person name="Wu S.S."/>
            <person name="Zhou Z."/>
            <person name="Hsiao Y.Y."/>
            <person name="Wu W.L."/>
            <person name="Chen Y.Y."/>
            <person name="Lin Y.F."/>
            <person name="Hsu J.L."/>
            <person name="Li C.Y."/>
            <person name="Wang Z.W."/>
            <person name="Zhao X."/>
            <person name="Zhong W.Y."/>
            <person name="Ma X.K."/>
            <person name="Ma L."/>
            <person name="Huang J."/>
            <person name="Chen G.Z."/>
            <person name="Huang M.Z."/>
            <person name="Huang L."/>
            <person name="Peng D.H."/>
            <person name="Luo Y.B."/>
            <person name="Zou S.Q."/>
            <person name="Chen S.P."/>
            <person name="Lan S."/>
            <person name="Tsai W.C."/>
            <person name="Van de Peer Y."/>
            <person name="Liu Z.J."/>
        </authorList>
    </citation>
    <scope>NUCLEOTIDE SEQUENCE [LARGE SCALE GENOMIC DNA]</scope>
    <source>
        <strain evidence="1">Lor288</strain>
    </source>
</reference>
<keyword evidence="2" id="KW-1185">Reference proteome</keyword>
<protein>
    <recommendedName>
        <fullName evidence="3">Secreted protein</fullName>
    </recommendedName>
</protein>
<dbReference type="EMBL" id="JBBWWR010000011">
    <property type="protein sequence ID" value="KAK8959594.1"/>
    <property type="molecule type" value="Genomic_DNA"/>
</dbReference>
<sequence>MHHHLHYFIVLMVWKHADLPWRDHPKTVLPKLHNLHGLRPRDGGGGYSDILSFQERSHRRFHFRDSQPPQLN</sequence>
<dbReference type="Proteomes" id="UP001412067">
    <property type="component" value="Unassembled WGS sequence"/>
</dbReference>
<organism evidence="1 2">
    <name type="scientific">Platanthera guangdongensis</name>
    <dbReference type="NCBI Taxonomy" id="2320717"/>
    <lineage>
        <taxon>Eukaryota</taxon>
        <taxon>Viridiplantae</taxon>
        <taxon>Streptophyta</taxon>
        <taxon>Embryophyta</taxon>
        <taxon>Tracheophyta</taxon>
        <taxon>Spermatophyta</taxon>
        <taxon>Magnoliopsida</taxon>
        <taxon>Liliopsida</taxon>
        <taxon>Asparagales</taxon>
        <taxon>Orchidaceae</taxon>
        <taxon>Orchidoideae</taxon>
        <taxon>Orchideae</taxon>
        <taxon>Orchidinae</taxon>
        <taxon>Platanthera</taxon>
    </lineage>
</organism>
<evidence type="ECO:0000313" key="2">
    <source>
        <dbReference type="Proteomes" id="UP001412067"/>
    </source>
</evidence>
<gene>
    <name evidence="1" type="ORF">KSP40_PGU017387</name>
</gene>
<accession>A0ABR2M609</accession>
<proteinExistence type="predicted"/>
<evidence type="ECO:0008006" key="3">
    <source>
        <dbReference type="Google" id="ProtNLM"/>
    </source>
</evidence>
<name>A0ABR2M609_9ASPA</name>
<comment type="caution">
    <text evidence="1">The sequence shown here is derived from an EMBL/GenBank/DDBJ whole genome shotgun (WGS) entry which is preliminary data.</text>
</comment>